<keyword evidence="1" id="KW-1133">Transmembrane helix</keyword>
<name>A0A8T2VD83_CERRI</name>
<reference evidence="2" key="1">
    <citation type="submission" date="2021-08" db="EMBL/GenBank/DDBJ databases">
        <title>WGS assembly of Ceratopteris richardii.</title>
        <authorList>
            <person name="Marchant D.B."/>
            <person name="Chen G."/>
            <person name="Jenkins J."/>
            <person name="Shu S."/>
            <person name="Leebens-Mack J."/>
            <person name="Grimwood J."/>
            <person name="Schmutz J."/>
            <person name="Soltis P."/>
            <person name="Soltis D."/>
            <person name="Chen Z.-H."/>
        </authorList>
    </citation>
    <scope>NUCLEOTIDE SEQUENCE</scope>
    <source>
        <strain evidence="2">Whitten #5841</strain>
        <tissue evidence="2">Leaf</tissue>
    </source>
</reference>
<comment type="caution">
    <text evidence="2">The sequence shown here is derived from an EMBL/GenBank/DDBJ whole genome shotgun (WGS) entry which is preliminary data.</text>
</comment>
<feature type="transmembrane region" description="Helical" evidence="1">
    <location>
        <begin position="30"/>
        <end position="55"/>
    </location>
</feature>
<keyword evidence="1" id="KW-0812">Transmembrane</keyword>
<dbReference type="AlphaFoldDB" id="A0A8T2VD83"/>
<protein>
    <submittedName>
        <fullName evidence="2">Uncharacterized protein</fullName>
    </submittedName>
</protein>
<evidence type="ECO:0000256" key="1">
    <source>
        <dbReference type="SAM" id="Phobius"/>
    </source>
</evidence>
<evidence type="ECO:0000313" key="3">
    <source>
        <dbReference type="Proteomes" id="UP000825935"/>
    </source>
</evidence>
<accession>A0A8T2VD83</accession>
<gene>
    <name evidence="2" type="ORF">KP509_02G102500</name>
</gene>
<dbReference type="Proteomes" id="UP000825935">
    <property type="component" value="Chromosome 2"/>
</dbReference>
<sequence>MECNVALLFGIKMRICITKLQYSALPSLHLTYIMIIPLCTMNALSIPSMFMHLCIMHSQMCLCRFTCAGMYTHTCSFIHASLVCFLTDMHNCQGVEHIFHYLLGTQ</sequence>
<dbReference type="EMBL" id="CM035407">
    <property type="protein sequence ID" value="KAH7445018.1"/>
    <property type="molecule type" value="Genomic_DNA"/>
</dbReference>
<keyword evidence="3" id="KW-1185">Reference proteome</keyword>
<evidence type="ECO:0000313" key="2">
    <source>
        <dbReference type="EMBL" id="KAH7445018.1"/>
    </source>
</evidence>
<organism evidence="2 3">
    <name type="scientific">Ceratopteris richardii</name>
    <name type="common">Triangle waterfern</name>
    <dbReference type="NCBI Taxonomy" id="49495"/>
    <lineage>
        <taxon>Eukaryota</taxon>
        <taxon>Viridiplantae</taxon>
        <taxon>Streptophyta</taxon>
        <taxon>Embryophyta</taxon>
        <taxon>Tracheophyta</taxon>
        <taxon>Polypodiopsida</taxon>
        <taxon>Polypodiidae</taxon>
        <taxon>Polypodiales</taxon>
        <taxon>Pteridineae</taxon>
        <taxon>Pteridaceae</taxon>
        <taxon>Parkerioideae</taxon>
        <taxon>Ceratopteris</taxon>
    </lineage>
</organism>
<keyword evidence="1" id="KW-0472">Membrane</keyword>
<proteinExistence type="predicted"/>